<keyword evidence="4" id="KW-0677">Repeat</keyword>
<dbReference type="CDD" id="cd03519">
    <property type="entry name" value="Link_domain_HAPLN_module_2"/>
    <property type="match status" value="1"/>
</dbReference>
<evidence type="ECO:0000256" key="1">
    <source>
        <dbReference type="ARBA" id="ARBA00004498"/>
    </source>
</evidence>
<dbReference type="PANTHER" id="PTHR22804:SF8">
    <property type="entry name" value="HYALURONAN AND PROTEOGLYCAN LINK PROTEIN 2"/>
    <property type="match status" value="1"/>
</dbReference>
<dbReference type="GO" id="GO:0005540">
    <property type="term" value="F:hyaluronic acid binding"/>
    <property type="evidence" value="ECO:0007669"/>
    <property type="project" value="UniProtKB-KW"/>
</dbReference>
<dbReference type="InterPro" id="IPR016187">
    <property type="entry name" value="CTDL_fold"/>
</dbReference>
<keyword evidence="7" id="KW-0393">Immunoglobulin domain</keyword>
<evidence type="ECO:0000256" key="4">
    <source>
        <dbReference type="ARBA" id="ARBA00022737"/>
    </source>
</evidence>
<dbReference type="GO" id="GO:0001501">
    <property type="term" value="P:skeletal system development"/>
    <property type="evidence" value="ECO:0007669"/>
    <property type="project" value="TreeGrafter"/>
</dbReference>
<dbReference type="InParanoid" id="A0A674ENH2"/>
<dbReference type="Ensembl" id="ENSSTUT00000117006.1">
    <property type="protein sequence ID" value="ENSSTUP00000109257.1"/>
    <property type="gene ID" value="ENSSTUG00000048534.1"/>
</dbReference>
<comment type="caution">
    <text evidence="9">Lacks conserved residue(s) required for the propagation of feature annotation.</text>
</comment>
<evidence type="ECO:0000256" key="8">
    <source>
        <dbReference type="ARBA" id="ARBA00038272"/>
    </source>
</evidence>
<comment type="subcellular location">
    <subcellularLocation>
        <location evidence="1">Secreted</location>
        <location evidence="1">Extracellular space</location>
        <location evidence="1">Extracellular matrix</location>
    </subcellularLocation>
</comment>
<feature type="domain" description="Link" evidence="12">
    <location>
        <begin position="147"/>
        <end position="241"/>
    </location>
</feature>
<proteinExistence type="inferred from homology"/>
<dbReference type="SMART" id="SM00409">
    <property type="entry name" value="IG"/>
    <property type="match status" value="1"/>
</dbReference>
<evidence type="ECO:0000256" key="10">
    <source>
        <dbReference type="SAM" id="SignalP"/>
    </source>
</evidence>
<dbReference type="PROSITE" id="PS01241">
    <property type="entry name" value="LINK_1"/>
    <property type="match status" value="1"/>
</dbReference>
<gene>
    <name evidence="13" type="primary">HAPLN2</name>
    <name evidence="13" type="synonym">hapln2</name>
</gene>
<keyword evidence="10" id="KW-0732">Signal</keyword>
<dbReference type="GO" id="GO:0045202">
    <property type="term" value="C:synapse"/>
    <property type="evidence" value="ECO:0007669"/>
    <property type="project" value="TreeGrafter"/>
</dbReference>
<dbReference type="GeneTree" id="ENSGT00940000161384"/>
<feature type="disulfide bond" evidence="9">
    <location>
        <begin position="193"/>
        <end position="214"/>
    </location>
</feature>
<dbReference type="InterPro" id="IPR013106">
    <property type="entry name" value="Ig_V-set"/>
</dbReference>
<dbReference type="PROSITE" id="PS50963">
    <property type="entry name" value="LINK_2"/>
    <property type="match status" value="2"/>
</dbReference>
<comment type="similarity">
    <text evidence="8">Belongs to the HAPLN family.</text>
</comment>
<evidence type="ECO:0000259" key="12">
    <source>
        <dbReference type="PROSITE" id="PS50963"/>
    </source>
</evidence>
<keyword evidence="3" id="KW-0272">Extracellular matrix</keyword>
<dbReference type="SUPFAM" id="SSF56436">
    <property type="entry name" value="C-type lectin-like"/>
    <property type="match status" value="2"/>
</dbReference>
<feature type="chain" id="PRO_5025391058" evidence="10">
    <location>
        <begin position="20"/>
        <end position="382"/>
    </location>
</feature>
<evidence type="ECO:0000256" key="6">
    <source>
        <dbReference type="ARBA" id="ARBA00023290"/>
    </source>
</evidence>
<keyword evidence="14" id="KW-1185">Reference proteome</keyword>
<evidence type="ECO:0000256" key="3">
    <source>
        <dbReference type="ARBA" id="ARBA00022530"/>
    </source>
</evidence>
<dbReference type="InterPro" id="IPR003599">
    <property type="entry name" value="Ig_sub"/>
</dbReference>
<name>A0A674ENH2_SALTR</name>
<dbReference type="SUPFAM" id="SSF48726">
    <property type="entry name" value="Immunoglobulin"/>
    <property type="match status" value="1"/>
</dbReference>
<feature type="domain" description="Ig-like" evidence="11">
    <location>
        <begin position="37"/>
        <end position="141"/>
    </location>
</feature>
<dbReference type="InterPro" id="IPR007110">
    <property type="entry name" value="Ig-like_dom"/>
</dbReference>
<keyword evidence="5 9" id="KW-1015">Disulfide bond</keyword>
<evidence type="ECO:0000256" key="7">
    <source>
        <dbReference type="ARBA" id="ARBA00023319"/>
    </source>
</evidence>
<evidence type="ECO:0000313" key="14">
    <source>
        <dbReference type="Proteomes" id="UP000472277"/>
    </source>
</evidence>
<dbReference type="InterPro" id="IPR013783">
    <property type="entry name" value="Ig-like_fold"/>
</dbReference>
<dbReference type="Pfam" id="PF07686">
    <property type="entry name" value="V-set"/>
    <property type="match status" value="1"/>
</dbReference>
<feature type="signal peptide" evidence="10">
    <location>
        <begin position="1"/>
        <end position="19"/>
    </location>
</feature>
<dbReference type="Proteomes" id="UP000472277">
    <property type="component" value="Chromosome 37"/>
</dbReference>
<feature type="domain" description="Link" evidence="12">
    <location>
        <begin position="242"/>
        <end position="337"/>
    </location>
</feature>
<dbReference type="Gene3D" id="3.10.100.10">
    <property type="entry name" value="Mannose-Binding Protein A, subunit A"/>
    <property type="match status" value="2"/>
</dbReference>
<evidence type="ECO:0000259" key="11">
    <source>
        <dbReference type="PROSITE" id="PS50835"/>
    </source>
</evidence>
<evidence type="ECO:0000256" key="2">
    <source>
        <dbReference type="ARBA" id="ARBA00022525"/>
    </source>
</evidence>
<organism evidence="13 14">
    <name type="scientific">Salmo trutta</name>
    <name type="common">Brown trout</name>
    <dbReference type="NCBI Taxonomy" id="8032"/>
    <lineage>
        <taxon>Eukaryota</taxon>
        <taxon>Metazoa</taxon>
        <taxon>Chordata</taxon>
        <taxon>Craniata</taxon>
        <taxon>Vertebrata</taxon>
        <taxon>Euteleostomi</taxon>
        <taxon>Actinopterygii</taxon>
        <taxon>Neopterygii</taxon>
        <taxon>Teleostei</taxon>
        <taxon>Protacanthopterygii</taxon>
        <taxon>Salmoniformes</taxon>
        <taxon>Salmonidae</taxon>
        <taxon>Salmoninae</taxon>
        <taxon>Salmo</taxon>
    </lineage>
</organism>
<evidence type="ECO:0000256" key="5">
    <source>
        <dbReference type="ARBA" id="ARBA00023157"/>
    </source>
</evidence>
<dbReference type="Gene3D" id="2.60.40.10">
    <property type="entry name" value="Immunoglobulins"/>
    <property type="match status" value="1"/>
</dbReference>
<dbReference type="GO" id="GO:0007155">
    <property type="term" value="P:cell adhesion"/>
    <property type="evidence" value="ECO:0007669"/>
    <property type="project" value="InterPro"/>
</dbReference>
<dbReference type="InterPro" id="IPR050691">
    <property type="entry name" value="Hyaluronan_bind_Proteoglycan"/>
</dbReference>
<keyword evidence="6" id="KW-0373">Hyaluronic acid</keyword>
<dbReference type="AlphaFoldDB" id="A0A674ENH2"/>
<feature type="disulfide bond" evidence="9">
    <location>
        <begin position="289"/>
        <end position="310"/>
    </location>
</feature>
<dbReference type="PANTHER" id="PTHR22804">
    <property type="entry name" value="AGGRECAN/VERSICAN PROTEOGLYCAN"/>
    <property type="match status" value="1"/>
</dbReference>
<dbReference type="CDD" id="cd05877">
    <property type="entry name" value="Ig_LP_like"/>
    <property type="match status" value="1"/>
</dbReference>
<dbReference type="GO" id="GO:0007417">
    <property type="term" value="P:central nervous system development"/>
    <property type="evidence" value="ECO:0007669"/>
    <property type="project" value="TreeGrafter"/>
</dbReference>
<accession>A0A674ENH2</accession>
<evidence type="ECO:0000256" key="9">
    <source>
        <dbReference type="PROSITE-ProRule" id="PRU00323"/>
    </source>
</evidence>
<keyword evidence="2" id="KW-0964">Secreted</keyword>
<reference evidence="13" key="1">
    <citation type="submission" date="2025-08" db="UniProtKB">
        <authorList>
            <consortium name="Ensembl"/>
        </authorList>
    </citation>
    <scope>IDENTIFICATION</scope>
</reference>
<dbReference type="PRINTS" id="PR01265">
    <property type="entry name" value="LINKMODULE"/>
</dbReference>
<dbReference type="InterPro" id="IPR016186">
    <property type="entry name" value="C-type_lectin-like/link_sf"/>
</dbReference>
<dbReference type="InterPro" id="IPR000538">
    <property type="entry name" value="Link_dom"/>
</dbReference>
<reference evidence="13" key="2">
    <citation type="submission" date="2025-09" db="UniProtKB">
        <authorList>
            <consortium name="Ensembl"/>
        </authorList>
    </citation>
    <scope>IDENTIFICATION</scope>
</reference>
<dbReference type="SMART" id="SM00406">
    <property type="entry name" value="IGv"/>
    <property type="match status" value="1"/>
</dbReference>
<dbReference type="FunFam" id="3.10.100.10:FF:000002">
    <property type="entry name" value="Hyaluronan proteoglycan link protein 1"/>
    <property type="match status" value="1"/>
</dbReference>
<dbReference type="CDD" id="cd03518">
    <property type="entry name" value="Link_domain_HAPLN_module_1"/>
    <property type="match status" value="1"/>
</dbReference>
<dbReference type="InterPro" id="IPR036179">
    <property type="entry name" value="Ig-like_dom_sf"/>
</dbReference>
<dbReference type="SMART" id="SM00445">
    <property type="entry name" value="LINK"/>
    <property type="match status" value="2"/>
</dbReference>
<dbReference type="GO" id="GO:0005615">
    <property type="term" value="C:extracellular space"/>
    <property type="evidence" value="ECO:0007669"/>
    <property type="project" value="TreeGrafter"/>
</dbReference>
<dbReference type="PROSITE" id="PS50835">
    <property type="entry name" value="IG_LIKE"/>
    <property type="match status" value="1"/>
</dbReference>
<dbReference type="GO" id="GO:0010001">
    <property type="term" value="P:glial cell differentiation"/>
    <property type="evidence" value="ECO:0007669"/>
    <property type="project" value="TreeGrafter"/>
</dbReference>
<dbReference type="GO" id="GO:0002052">
    <property type="term" value="P:positive regulation of neuroblast proliferation"/>
    <property type="evidence" value="ECO:0007669"/>
    <property type="project" value="TreeGrafter"/>
</dbReference>
<protein>
    <submittedName>
        <fullName evidence="13">Hyaluronan and proteoglycan link protein 2</fullName>
    </submittedName>
</protein>
<dbReference type="FunFam" id="3.10.100.10:FF:000001">
    <property type="entry name" value="Hyaluronan proteoglycan link protein 1"/>
    <property type="match status" value="1"/>
</dbReference>
<dbReference type="GO" id="GO:0072534">
    <property type="term" value="C:perineuronal net"/>
    <property type="evidence" value="ECO:0007669"/>
    <property type="project" value="TreeGrafter"/>
</dbReference>
<evidence type="ECO:0000313" key="13">
    <source>
        <dbReference type="Ensembl" id="ENSSTUP00000109257.1"/>
    </source>
</evidence>
<dbReference type="Pfam" id="PF00193">
    <property type="entry name" value="Xlink"/>
    <property type="match status" value="2"/>
</dbReference>
<dbReference type="OMA" id="CDGGWLE"/>
<sequence length="382" mass="42864">MNCAAILILTASCFSWTSAIYLPNRQETKKLKYLLEPPVYAEVTSPRGGNATLPCVLRFKPSHYKVKWTKLEPLRSGSENIVMISNGLAHKPYGLLGPRASLRKAHAMDASLRLSNLELEDDGRYRCELINGIEDESVIITLRIEGIVFPYQSKNGRYKFTYKEAKEACAEQDGTLATFKQLYRAWTEGLDWCNAGWLIDGTVHYPILHPREACGGELLPGIRSYGPRDRIRDHFDAFCFTSRTTGFVFFVGEPLTFGEAMQACRGEGAELALVGQLYSAWRFLSYDRCDGGWLKDGSVRFPITTPRGRCGGIHEAGVRTFGYPNKTLRLYGAYCYRGHDRDQVSATQTAVLLCHLPALTLGEMSVTEAHELFPTRLTHLQV</sequence>